<dbReference type="EMBL" id="AZIL01002484">
    <property type="protein sequence ID" value="EWM21376.1"/>
    <property type="molecule type" value="Genomic_DNA"/>
</dbReference>
<evidence type="ECO:0000313" key="2">
    <source>
        <dbReference type="EMBL" id="EWM21376.1"/>
    </source>
</evidence>
<comment type="caution">
    <text evidence="2">The sequence shown here is derived from an EMBL/GenBank/DDBJ whole genome shotgun (WGS) entry which is preliminary data.</text>
</comment>
<feature type="region of interest" description="Disordered" evidence="1">
    <location>
        <begin position="24"/>
        <end position="54"/>
    </location>
</feature>
<dbReference type="AlphaFoldDB" id="W7TLP0"/>
<accession>W7TLP0</accession>
<evidence type="ECO:0000256" key="1">
    <source>
        <dbReference type="SAM" id="MobiDB-lite"/>
    </source>
</evidence>
<gene>
    <name evidence="2" type="ORF">Naga_101822g1</name>
</gene>
<keyword evidence="3" id="KW-1185">Reference proteome</keyword>
<proteinExistence type="predicted"/>
<name>W7TLP0_9STRA</name>
<evidence type="ECO:0000313" key="3">
    <source>
        <dbReference type="Proteomes" id="UP000019335"/>
    </source>
</evidence>
<feature type="compositionally biased region" description="Basic and acidic residues" evidence="1">
    <location>
        <begin position="26"/>
        <end position="43"/>
    </location>
</feature>
<protein>
    <submittedName>
        <fullName evidence="2">Uncharacterized protein</fullName>
    </submittedName>
</protein>
<sequence>MRALRTLVKVGGEKAWSIKGVAGGESEDKRLGGWQRAEGEGPWKGKHSTRGGVRGGNELSKQISIYYNARLYCNASMYFTASHSGPREEIFGSFNLSPSFLPFRAPTLPLSLPASLLRVLPEAVAEASFASPPPSPRGTHNALFPSPFSLARYSPISFLPSLPSSLPSFLHPSLLPSPPSHSSSFPP</sequence>
<reference evidence="2 3" key="1">
    <citation type="journal article" date="2014" name="Mol. Plant">
        <title>Chromosome Scale Genome Assembly and Transcriptome Profiling of Nannochloropsis gaditana in Nitrogen Depletion.</title>
        <authorList>
            <person name="Corteggiani Carpinelli E."/>
            <person name="Telatin A."/>
            <person name="Vitulo N."/>
            <person name="Forcato C."/>
            <person name="D'Angelo M."/>
            <person name="Schiavon R."/>
            <person name="Vezzi A."/>
            <person name="Giacometti G.M."/>
            <person name="Morosinotto T."/>
            <person name="Valle G."/>
        </authorList>
    </citation>
    <scope>NUCLEOTIDE SEQUENCE [LARGE SCALE GENOMIC DNA]</scope>
    <source>
        <strain evidence="2 3">B-31</strain>
    </source>
</reference>
<organism evidence="2 3">
    <name type="scientific">Nannochloropsis gaditana</name>
    <dbReference type="NCBI Taxonomy" id="72520"/>
    <lineage>
        <taxon>Eukaryota</taxon>
        <taxon>Sar</taxon>
        <taxon>Stramenopiles</taxon>
        <taxon>Ochrophyta</taxon>
        <taxon>Eustigmatophyceae</taxon>
        <taxon>Eustigmatales</taxon>
        <taxon>Monodopsidaceae</taxon>
        <taxon>Nannochloropsis</taxon>
    </lineage>
</organism>
<dbReference type="Proteomes" id="UP000019335">
    <property type="component" value="Unassembled WGS sequence"/>
</dbReference>